<dbReference type="EMBL" id="FPHN01000118">
    <property type="protein sequence ID" value="SFV60898.1"/>
    <property type="molecule type" value="Genomic_DNA"/>
</dbReference>
<dbReference type="Pfam" id="PF13187">
    <property type="entry name" value="Fer4_9"/>
    <property type="match status" value="1"/>
</dbReference>
<dbReference type="AlphaFoldDB" id="A0A1W1C4W8"/>
<dbReference type="InterPro" id="IPR017896">
    <property type="entry name" value="4Fe4S_Fe-S-bd"/>
</dbReference>
<feature type="domain" description="4Fe-4S ferredoxin-type" evidence="1">
    <location>
        <begin position="15"/>
        <end position="43"/>
    </location>
</feature>
<name>A0A1W1C4W8_9ZZZZ</name>
<sequence>MDICPYEVFGEEEDRVSVVSPENCIECGECVRNCENQAIRLVE</sequence>
<dbReference type="PROSITE" id="PS00198">
    <property type="entry name" value="4FE4S_FER_1"/>
    <property type="match status" value="1"/>
</dbReference>
<dbReference type="Gene3D" id="3.30.70.20">
    <property type="match status" value="1"/>
</dbReference>
<protein>
    <recommendedName>
        <fullName evidence="1">4Fe-4S ferredoxin-type domain-containing protein</fullName>
    </recommendedName>
</protein>
<reference evidence="2" key="1">
    <citation type="submission" date="2016-10" db="EMBL/GenBank/DDBJ databases">
        <authorList>
            <person name="de Groot N.N."/>
        </authorList>
    </citation>
    <scope>NUCLEOTIDE SEQUENCE</scope>
</reference>
<proteinExistence type="predicted"/>
<organism evidence="2">
    <name type="scientific">hydrothermal vent metagenome</name>
    <dbReference type="NCBI Taxonomy" id="652676"/>
    <lineage>
        <taxon>unclassified sequences</taxon>
        <taxon>metagenomes</taxon>
        <taxon>ecological metagenomes</taxon>
    </lineage>
</organism>
<dbReference type="InterPro" id="IPR017900">
    <property type="entry name" value="4Fe4S_Fe_S_CS"/>
</dbReference>
<evidence type="ECO:0000313" key="2">
    <source>
        <dbReference type="EMBL" id="SFV60898.1"/>
    </source>
</evidence>
<gene>
    <name evidence="2" type="ORF">MNB_SV-14-1143</name>
</gene>
<accession>A0A1W1C4W8</accession>
<dbReference type="PROSITE" id="PS51379">
    <property type="entry name" value="4FE4S_FER_2"/>
    <property type="match status" value="1"/>
</dbReference>
<evidence type="ECO:0000259" key="1">
    <source>
        <dbReference type="PROSITE" id="PS51379"/>
    </source>
</evidence>
<dbReference type="SUPFAM" id="SSF54862">
    <property type="entry name" value="4Fe-4S ferredoxins"/>
    <property type="match status" value="1"/>
</dbReference>